<keyword evidence="2" id="KW-1185">Reference proteome</keyword>
<dbReference type="InParanoid" id="V4TWJ1"/>
<evidence type="ECO:0000313" key="1">
    <source>
        <dbReference type="EMBL" id="ESR64953.1"/>
    </source>
</evidence>
<dbReference type="AlphaFoldDB" id="V4TWJ1"/>
<dbReference type="EMBL" id="KI535697">
    <property type="protein sequence ID" value="ESR64953.1"/>
    <property type="molecule type" value="Genomic_DNA"/>
</dbReference>
<proteinExistence type="predicted"/>
<accession>V4TWJ1</accession>
<name>V4TWJ1_CITCL</name>
<protein>
    <submittedName>
        <fullName evidence="1">Uncharacterized protein</fullName>
    </submittedName>
</protein>
<dbReference type="KEGG" id="cic:CICLE_v10009965mg"/>
<dbReference type="Proteomes" id="UP000030687">
    <property type="component" value="Unassembled WGS sequence"/>
</dbReference>
<gene>
    <name evidence="1" type="ORF">CICLE_v10009965mg</name>
</gene>
<reference evidence="1 2" key="1">
    <citation type="submission" date="2013-10" db="EMBL/GenBank/DDBJ databases">
        <authorList>
            <consortium name="International Citrus Genome Consortium"/>
            <person name="Jenkins J."/>
            <person name="Schmutz J."/>
            <person name="Prochnik S."/>
            <person name="Rokhsar D."/>
            <person name="Gmitter F."/>
            <person name="Ollitrault P."/>
            <person name="Machado M."/>
            <person name="Talon M."/>
            <person name="Wincker P."/>
            <person name="Jaillon O."/>
            <person name="Morgante M."/>
        </authorList>
    </citation>
    <scope>NUCLEOTIDE SEQUENCE</scope>
    <source>
        <strain evidence="2">cv. Clemenules</strain>
    </source>
</reference>
<dbReference type="Gramene" id="ESR64953">
    <property type="protein sequence ID" value="ESR64953"/>
    <property type="gene ID" value="CICLE_v10009965mg"/>
</dbReference>
<sequence length="114" mass="12203">MRRHNVIPIQIPQLTDNRERLIIMHHSTPSALPSTLPSMSVSRDKTKATLFVLSALYSSPCSSSSLSTPRHPSLVALPSHKPNLTCLACPSKIPSHLAPPSLAYLISGLAGDAT</sequence>
<evidence type="ECO:0000313" key="2">
    <source>
        <dbReference type="Proteomes" id="UP000030687"/>
    </source>
</evidence>
<organism evidence="1 2">
    <name type="scientific">Citrus clementina</name>
    <name type="common">Clementine</name>
    <name type="synonym">Citrus deliciosa x Citrus sinensis</name>
    <dbReference type="NCBI Taxonomy" id="85681"/>
    <lineage>
        <taxon>Eukaryota</taxon>
        <taxon>Viridiplantae</taxon>
        <taxon>Streptophyta</taxon>
        <taxon>Embryophyta</taxon>
        <taxon>Tracheophyta</taxon>
        <taxon>Spermatophyta</taxon>
        <taxon>Magnoliopsida</taxon>
        <taxon>eudicotyledons</taxon>
        <taxon>Gunneridae</taxon>
        <taxon>Pentapetalae</taxon>
        <taxon>rosids</taxon>
        <taxon>malvids</taxon>
        <taxon>Sapindales</taxon>
        <taxon>Rutaceae</taxon>
        <taxon>Aurantioideae</taxon>
        <taxon>Citrus</taxon>
    </lineage>
</organism>